<comment type="cofactor">
    <cofactor evidence="1">
        <name>pyridoxal 5'-phosphate</name>
        <dbReference type="ChEBI" id="CHEBI:597326"/>
    </cofactor>
</comment>
<dbReference type="PANTHER" id="PTHR43780">
    <property type="entry name" value="1-AMINOCYCLOPROPANE-1-CARBOXYLATE DEAMINASE-RELATED"/>
    <property type="match status" value="1"/>
</dbReference>
<evidence type="ECO:0000313" key="7">
    <source>
        <dbReference type="Proteomes" id="UP001239909"/>
    </source>
</evidence>
<keyword evidence="7" id="KW-1185">Reference proteome</keyword>
<dbReference type="Gene3D" id="3.40.50.1100">
    <property type="match status" value="2"/>
</dbReference>
<protein>
    <submittedName>
        <fullName evidence="6">D-cysteine desulfhydrase</fullName>
    </submittedName>
</protein>
<feature type="domain" description="Tryptophan synthase beta chain-like PALP" evidence="5">
    <location>
        <begin position="29"/>
        <end position="333"/>
    </location>
</feature>
<dbReference type="InterPro" id="IPR036052">
    <property type="entry name" value="TrpB-like_PALP_sf"/>
</dbReference>
<dbReference type="PIRSF" id="PIRSF006278">
    <property type="entry name" value="ACCD_DCysDesulf"/>
    <property type="match status" value="1"/>
</dbReference>
<dbReference type="SUPFAM" id="SSF53686">
    <property type="entry name" value="Tryptophan synthase beta subunit-like PLP-dependent enzymes"/>
    <property type="match status" value="1"/>
</dbReference>
<dbReference type="Pfam" id="PF00291">
    <property type="entry name" value="PALP"/>
    <property type="match status" value="1"/>
</dbReference>
<proteinExistence type="inferred from homology"/>
<dbReference type="PANTHER" id="PTHR43780:SF2">
    <property type="entry name" value="1-AMINOCYCLOPROPANE-1-CARBOXYLATE DEAMINASE-RELATED"/>
    <property type="match status" value="1"/>
</dbReference>
<evidence type="ECO:0000256" key="2">
    <source>
        <dbReference type="ARBA" id="ARBA00008639"/>
    </source>
</evidence>
<organism evidence="6 7">
    <name type="scientific">Paralimibaculum aggregatum</name>
    <dbReference type="NCBI Taxonomy" id="3036245"/>
    <lineage>
        <taxon>Bacteria</taxon>
        <taxon>Pseudomonadati</taxon>
        <taxon>Pseudomonadota</taxon>
        <taxon>Alphaproteobacteria</taxon>
        <taxon>Rhodobacterales</taxon>
        <taxon>Paracoccaceae</taxon>
        <taxon>Paralimibaculum</taxon>
    </lineage>
</organism>
<evidence type="ECO:0000256" key="4">
    <source>
        <dbReference type="SAM" id="MobiDB-lite"/>
    </source>
</evidence>
<gene>
    <name evidence="6" type="ORF">LNKW23_09250</name>
</gene>
<reference evidence="6 7" key="1">
    <citation type="submission" date="2023-04" db="EMBL/GenBank/DDBJ databases">
        <title>Marinoamorphus aggregata gen. nov., sp. Nov., isolate from tissue of brittle star Ophioplocus japonicus.</title>
        <authorList>
            <person name="Kawano K."/>
            <person name="Sawayama S."/>
            <person name="Nakagawa S."/>
        </authorList>
    </citation>
    <scope>NUCLEOTIDE SEQUENCE [LARGE SCALE GENOMIC DNA]</scope>
    <source>
        <strain evidence="6 7">NKW23</strain>
    </source>
</reference>
<evidence type="ECO:0000256" key="3">
    <source>
        <dbReference type="ARBA" id="ARBA00022898"/>
    </source>
</evidence>
<comment type="similarity">
    <text evidence="2">Belongs to the ACC deaminase/D-cysteine desulfhydrase family.</text>
</comment>
<dbReference type="EMBL" id="BSYI01000005">
    <property type="protein sequence ID" value="GMG81712.1"/>
    <property type="molecule type" value="Genomic_DNA"/>
</dbReference>
<name>A0ABQ6LJ66_9RHOB</name>
<dbReference type="InterPro" id="IPR001926">
    <property type="entry name" value="TrpB-like_PALP"/>
</dbReference>
<evidence type="ECO:0000313" key="6">
    <source>
        <dbReference type="EMBL" id="GMG81712.1"/>
    </source>
</evidence>
<sequence length="353" mass="36470">MRQSEGMTIAPDPLGTLDRRPRADLSGPPSPLEPLPRLSAAAGGRLWAKRDDLLPIAMGGNKVRQLEFYFGAALAEGADTVLITGAVQSNYCRLTAAIAAKLGLGCHIQAEERVPDADATYRGSGNMLLQRLLGATVHSYPEGEDEAGADAALNAIAEGLRAEGRRPYVIPLGPGHAPLGALGYVRAARELAAQIDAAGIAAPHVAVASGSGATHAGLLTGLRALGRAIPVTGVCVRRPAVAQAPRLAARCAEIAALLEIDNPVAEGDIRLTDRFLAPGYGRLNLPTERAIALAARQEGMLTDPVYTAKTLAGAINLAGTSSPETTVIFLHTGGTPGLFAYAPEIARIAETAP</sequence>
<accession>A0ABQ6LJ66</accession>
<dbReference type="Proteomes" id="UP001239909">
    <property type="component" value="Unassembled WGS sequence"/>
</dbReference>
<evidence type="ECO:0000259" key="5">
    <source>
        <dbReference type="Pfam" id="PF00291"/>
    </source>
</evidence>
<comment type="caution">
    <text evidence="6">The sequence shown here is derived from an EMBL/GenBank/DDBJ whole genome shotgun (WGS) entry which is preliminary data.</text>
</comment>
<evidence type="ECO:0000256" key="1">
    <source>
        <dbReference type="ARBA" id="ARBA00001933"/>
    </source>
</evidence>
<keyword evidence="3" id="KW-0663">Pyridoxal phosphate</keyword>
<dbReference type="InterPro" id="IPR027278">
    <property type="entry name" value="ACCD_DCysDesulf"/>
</dbReference>
<feature type="region of interest" description="Disordered" evidence="4">
    <location>
        <begin position="1"/>
        <end position="36"/>
    </location>
</feature>